<keyword evidence="4" id="KW-0804">Transcription</keyword>
<dbReference type="Gene3D" id="1.10.8.60">
    <property type="match status" value="1"/>
</dbReference>
<feature type="domain" description="PAS" evidence="6">
    <location>
        <begin position="195"/>
        <end position="259"/>
    </location>
</feature>
<evidence type="ECO:0000256" key="3">
    <source>
        <dbReference type="ARBA" id="ARBA00023015"/>
    </source>
</evidence>
<dbReference type="SUPFAM" id="SSF52540">
    <property type="entry name" value="P-loop containing nucleoside triphosphate hydrolases"/>
    <property type="match status" value="1"/>
</dbReference>
<keyword evidence="1" id="KW-0547">Nucleotide-binding</keyword>
<organism evidence="7 8">
    <name type="scientific">Lacrimispora xylanisolvens</name>
    <dbReference type="NCBI Taxonomy" id="384636"/>
    <lineage>
        <taxon>Bacteria</taxon>
        <taxon>Bacillati</taxon>
        <taxon>Bacillota</taxon>
        <taxon>Clostridia</taxon>
        <taxon>Lachnospirales</taxon>
        <taxon>Lachnospiraceae</taxon>
        <taxon>Lacrimispora</taxon>
    </lineage>
</organism>
<name>A0A2S6HY31_9FIRM</name>
<keyword evidence="2" id="KW-0067">ATP-binding</keyword>
<dbReference type="InterPro" id="IPR035965">
    <property type="entry name" value="PAS-like_dom_sf"/>
</dbReference>
<evidence type="ECO:0000313" key="7">
    <source>
        <dbReference type="EMBL" id="PPK83063.1"/>
    </source>
</evidence>
<dbReference type="Gene3D" id="1.10.10.60">
    <property type="entry name" value="Homeodomain-like"/>
    <property type="match status" value="1"/>
</dbReference>
<dbReference type="GO" id="GO:0000156">
    <property type="term" value="F:phosphorelay response regulator activity"/>
    <property type="evidence" value="ECO:0007669"/>
    <property type="project" value="InterPro"/>
</dbReference>
<reference evidence="7 8" key="1">
    <citation type="submission" date="2018-02" db="EMBL/GenBank/DDBJ databases">
        <title>Genomic Encyclopedia of Archaeal and Bacterial Type Strains, Phase II (KMG-II): from individual species to whole genera.</title>
        <authorList>
            <person name="Goeker M."/>
        </authorList>
    </citation>
    <scope>NUCLEOTIDE SEQUENCE [LARGE SCALE GENOMIC DNA]</scope>
    <source>
        <strain evidence="7 8">DSM 3808</strain>
    </source>
</reference>
<evidence type="ECO:0000313" key="8">
    <source>
        <dbReference type="Proteomes" id="UP000237749"/>
    </source>
</evidence>
<dbReference type="SUPFAM" id="SSF46689">
    <property type="entry name" value="Homeodomain-like"/>
    <property type="match status" value="1"/>
</dbReference>
<dbReference type="InterPro" id="IPR002197">
    <property type="entry name" value="HTH_Fis"/>
</dbReference>
<dbReference type="InterPro" id="IPR027417">
    <property type="entry name" value="P-loop_NTPase"/>
</dbReference>
<dbReference type="SUPFAM" id="SSF159800">
    <property type="entry name" value="PrpR receptor domain-like"/>
    <property type="match status" value="1"/>
</dbReference>
<evidence type="ECO:0000256" key="1">
    <source>
        <dbReference type="ARBA" id="ARBA00022741"/>
    </source>
</evidence>
<protein>
    <submittedName>
        <fullName evidence="7">Transcriptional regulator with PAS, ATPase and Fis domain</fullName>
    </submittedName>
</protein>
<dbReference type="PROSITE" id="PS50112">
    <property type="entry name" value="PAS"/>
    <property type="match status" value="1"/>
</dbReference>
<feature type="domain" description="Sigma-54 factor interaction" evidence="5">
    <location>
        <begin position="327"/>
        <end position="553"/>
    </location>
</feature>
<dbReference type="PANTHER" id="PTHR32071:SF57">
    <property type="entry name" value="C4-DICARBOXYLATE TRANSPORT TRANSCRIPTIONAL REGULATORY PROTEIN DCTD"/>
    <property type="match status" value="1"/>
</dbReference>
<proteinExistence type="predicted"/>
<dbReference type="GO" id="GO:0005524">
    <property type="term" value="F:ATP binding"/>
    <property type="evidence" value="ECO:0007669"/>
    <property type="project" value="UniProtKB-KW"/>
</dbReference>
<dbReference type="Gene3D" id="3.30.450.20">
    <property type="entry name" value="PAS domain"/>
    <property type="match status" value="1"/>
</dbReference>
<dbReference type="AlphaFoldDB" id="A0A2S6HY31"/>
<dbReference type="Pfam" id="PF25601">
    <property type="entry name" value="AAA_lid_14"/>
    <property type="match status" value="1"/>
</dbReference>
<keyword evidence="3" id="KW-0805">Transcription regulation</keyword>
<dbReference type="InterPro" id="IPR002078">
    <property type="entry name" value="Sigma_54_int"/>
</dbReference>
<dbReference type="PANTHER" id="PTHR32071">
    <property type="entry name" value="TRANSCRIPTIONAL REGULATORY PROTEIN"/>
    <property type="match status" value="1"/>
</dbReference>
<dbReference type="Gene3D" id="3.40.50.300">
    <property type="entry name" value="P-loop containing nucleotide triphosphate hydrolases"/>
    <property type="match status" value="1"/>
</dbReference>
<dbReference type="Pfam" id="PF02954">
    <property type="entry name" value="HTH_8"/>
    <property type="match status" value="1"/>
</dbReference>
<dbReference type="InterPro" id="IPR058031">
    <property type="entry name" value="AAA_lid_NorR"/>
</dbReference>
<dbReference type="GO" id="GO:0043565">
    <property type="term" value="F:sequence-specific DNA binding"/>
    <property type="evidence" value="ECO:0007669"/>
    <property type="project" value="InterPro"/>
</dbReference>
<dbReference type="InterPro" id="IPR009057">
    <property type="entry name" value="Homeodomain-like_sf"/>
</dbReference>
<accession>A0A2S6HY31</accession>
<comment type="caution">
    <text evidence="7">The sequence shown here is derived from an EMBL/GenBank/DDBJ whole genome shotgun (WGS) entry which is preliminary data.</text>
</comment>
<dbReference type="Proteomes" id="UP000237749">
    <property type="component" value="Unassembled WGS sequence"/>
</dbReference>
<evidence type="ECO:0000259" key="6">
    <source>
        <dbReference type="PROSITE" id="PS50112"/>
    </source>
</evidence>
<evidence type="ECO:0000259" key="5">
    <source>
        <dbReference type="PROSITE" id="PS50045"/>
    </source>
</evidence>
<dbReference type="Pfam" id="PF00158">
    <property type="entry name" value="Sigma54_activat"/>
    <property type="match status" value="1"/>
</dbReference>
<dbReference type="RefSeq" id="WP_104433515.1">
    <property type="nucleotide sequence ID" value="NZ_PTJA01000001.1"/>
</dbReference>
<dbReference type="SUPFAM" id="SSF55785">
    <property type="entry name" value="PYP-like sensor domain (PAS domain)"/>
    <property type="match status" value="1"/>
</dbReference>
<dbReference type="PRINTS" id="PR01590">
    <property type="entry name" value="HTHFIS"/>
</dbReference>
<dbReference type="GO" id="GO:0006355">
    <property type="term" value="P:regulation of DNA-templated transcription"/>
    <property type="evidence" value="ECO:0007669"/>
    <property type="project" value="InterPro"/>
</dbReference>
<dbReference type="PROSITE" id="PS50045">
    <property type="entry name" value="SIGMA54_INTERACT_4"/>
    <property type="match status" value="1"/>
</dbReference>
<gene>
    <name evidence="7" type="ORF">BXY41_101121</name>
</gene>
<dbReference type="Gene3D" id="3.40.50.2300">
    <property type="match status" value="1"/>
</dbReference>
<keyword evidence="8" id="KW-1185">Reference proteome</keyword>
<evidence type="ECO:0000256" key="2">
    <source>
        <dbReference type="ARBA" id="ARBA00022840"/>
    </source>
</evidence>
<sequence length="633" mass="71652">MPGIAMLLPNIELLQIAGELCKDHSNVIICKRTLNENVEADAKEAVKMGASVIVARGTQAERIRYTVDIPVVDIVWTAQEIGLAILKAKEMIQDTCPVIGIIGLKSMFCDTVHFETLFHAKIKTFYYTSIEEKESMFKEVETWGADMLIGAQDILRQFGYLNIPVLPVESTEESVRIAISQAETLFSNNEIKRRNESKVNSLLDSMFNGLIQIDSTGTIVMMNRITEGILNKGQEEVLGNNVKDIIKDINTDLIHQVLNSPRESFSSFLNVNGRAMVMILSPIMVDDQITGAYLSLKKISRNDEIDYAIQEAERRGGFVAYRNFGDICYTSEKMSRLIEQAKLYSQSNTPLMIEGQTGDDRESLCQGIHNYSLRKNGPYVMVSMVGLSQERQMELLFGSGDERRNSQRVIGALEKANGGTLVITGIGFAAASTQSALCRFIRENTGVQLGNGEIKLLDVRLIVTSTESLLQMRKNDTVTFTFYYIFSGLVLRLPPLSERREDVVNFVNLYLKRYTQRYSRFQVLTDEAMEYLKTYNWCGSALQIERFIERMVLTIEKRTIKKHIVEDLLQEMYPDEVFEEGNLAVKEESMDAYEILLRNTLLKNSGNRNATAKELGISPTTLWRKMKKYGITD</sequence>
<dbReference type="SMART" id="SM00091">
    <property type="entry name" value="PAS"/>
    <property type="match status" value="1"/>
</dbReference>
<dbReference type="EMBL" id="PTJA01000001">
    <property type="protein sequence ID" value="PPK83063.1"/>
    <property type="molecule type" value="Genomic_DNA"/>
</dbReference>
<evidence type="ECO:0000256" key="4">
    <source>
        <dbReference type="ARBA" id="ARBA00023163"/>
    </source>
</evidence>
<dbReference type="OrthoDB" id="9810703at2"/>
<dbReference type="InterPro" id="IPR000014">
    <property type="entry name" value="PAS"/>
</dbReference>
<dbReference type="InterPro" id="IPR010524">
    <property type="entry name" value="Sig_transdc_resp-reg_PrpR_N"/>
</dbReference>
<dbReference type="Gene3D" id="3.40.50.10660">
    <property type="entry name" value="PrpR receptor domain-like"/>
    <property type="match status" value="1"/>
</dbReference>
<dbReference type="Pfam" id="PF06506">
    <property type="entry name" value="PrpR_N"/>
    <property type="match status" value="1"/>
</dbReference>